<dbReference type="Gene3D" id="3.90.1750.20">
    <property type="entry name" value="Putative Large Serine Recombinase, Chain B, Domain 2"/>
    <property type="match status" value="1"/>
</dbReference>
<feature type="domain" description="Recombinase" evidence="3">
    <location>
        <begin position="156"/>
        <end position="264"/>
    </location>
</feature>
<dbReference type="GO" id="GO:0000150">
    <property type="term" value="F:DNA strand exchange activity"/>
    <property type="evidence" value="ECO:0007669"/>
    <property type="project" value="InterPro"/>
</dbReference>
<feature type="coiled-coil region" evidence="1">
    <location>
        <begin position="391"/>
        <end position="418"/>
    </location>
</feature>
<evidence type="ECO:0000313" key="4">
    <source>
        <dbReference type="EMBL" id="PIS38935.1"/>
    </source>
</evidence>
<protein>
    <recommendedName>
        <fullName evidence="6">Recombinase family protein</fullName>
    </recommendedName>
</protein>
<comment type="caution">
    <text evidence="4">The sequence shown here is derived from an EMBL/GenBank/DDBJ whole genome shotgun (WGS) entry which is preliminary data.</text>
</comment>
<dbReference type="PROSITE" id="PS51737">
    <property type="entry name" value="RECOMBINASE_DNA_BIND"/>
    <property type="match status" value="1"/>
</dbReference>
<reference evidence="5" key="1">
    <citation type="submission" date="2017-09" db="EMBL/GenBank/DDBJ databases">
        <title>Depth-based differentiation of microbial function through sediment-hosted aquifers and enrichment of novel symbionts in the deep terrestrial subsurface.</title>
        <authorList>
            <person name="Probst A.J."/>
            <person name="Ladd B."/>
            <person name="Jarett J.K."/>
            <person name="Geller-Mcgrath D.E."/>
            <person name="Sieber C.M.K."/>
            <person name="Emerson J.B."/>
            <person name="Anantharaman K."/>
            <person name="Thomas B.C."/>
            <person name="Malmstrom R."/>
            <person name="Stieglmeier M."/>
            <person name="Klingl A."/>
            <person name="Woyke T."/>
            <person name="Ryan C.M."/>
            <person name="Banfield J.F."/>
        </authorList>
    </citation>
    <scope>NUCLEOTIDE SEQUENCE [LARGE SCALE GENOMIC DNA]</scope>
</reference>
<dbReference type="Pfam" id="PF13408">
    <property type="entry name" value="Zn_ribbon_recom"/>
    <property type="match status" value="1"/>
</dbReference>
<dbReference type="InterPro" id="IPR011109">
    <property type="entry name" value="DNA_bind_recombinase_dom"/>
</dbReference>
<evidence type="ECO:0000256" key="1">
    <source>
        <dbReference type="SAM" id="Coils"/>
    </source>
</evidence>
<name>A0A2M6T184_9BACT</name>
<dbReference type="InterPro" id="IPR006119">
    <property type="entry name" value="Resolv_N"/>
</dbReference>
<dbReference type="EMBL" id="PEYE01000021">
    <property type="protein sequence ID" value="PIS38935.1"/>
    <property type="molecule type" value="Genomic_DNA"/>
</dbReference>
<dbReference type="InterPro" id="IPR050639">
    <property type="entry name" value="SSR_resolvase"/>
</dbReference>
<evidence type="ECO:0008006" key="6">
    <source>
        <dbReference type="Google" id="ProtNLM"/>
    </source>
</evidence>
<dbReference type="PANTHER" id="PTHR30461">
    <property type="entry name" value="DNA-INVERTASE FROM LAMBDOID PROPHAGE"/>
    <property type="match status" value="1"/>
</dbReference>
<feature type="non-terminal residue" evidence="4">
    <location>
        <position position="520"/>
    </location>
</feature>
<dbReference type="InterPro" id="IPR025827">
    <property type="entry name" value="Zn_ribbon_recom_dom"/>
</dbReference>
<dbReference type="InterPro" id="IPR038109">
    <property type="entry name" value="DNA_bind_recomb_sf"/>
</dbReference>
<evidence type="ECO:0000313" key="5">
    <source>
        <dbReference type="Proteomes" id="UP000229390"/>
    </source>
</evidence>
<feature type="domain" description="Resolvase/invertase-type recombinase catalytic" evidence="2">
    <location>
        <begin position="3"/>
        <end position="149"/>
    </location>
</feature>
<proteinExistence type="predicted"/>
<dbReference type="PANTHER" id="PTHR30461:SF23">
    <property type="entry name" value="DNA RECOMBINASE-RELATED"/>
    <property type="match status" value="1"/>
</dbReference>
<sequence length="520" mass="60483">MAKFFIYARKSSEDEEKQILSIEAQIQELRDFAKKENLDIIDEFVETKTAKEPGRPIFNQMLDKIEKAEAEGILAWHPDRLARNSIDGGKIIWLLDIGKIQSLKFPTFWFEPTPQGKFMLNIAFGQSKYYVDNLSENVKRGLRQKLRRGEWPGQAPIGYVNNLRNHTIEIDREKMPIIRKLFKAYATGKYTLKELADLSLSLGLVSQRKRKGLSVAVIQRMLENNFYIGLFTYRGEIYEGKHKPIIDKITFDKVQQILKQRAKPRKTKTLLDFPFRGIFKCGECGRSVTGEQHIKKSGLIFRYYRCTKKNTICHQEFIRETDLAKQIDKVVSKFAWPENWISKMFDQVEKWKNEKEQSTKSLAKPLKGELQKVETKISKLLDAHLEGLLEADEYHNKKAELIEKKMALKQKIAQLGQKGNHWLEPLENWLKEVNQIQNLISGNNLGEKGEFLRKLGSNRQILDGKIVFDPVGVWKTYLNLFGREQICLAADPAPRRGAGEAKRLTNLVWRRGWDLNPRYR</sequence>
<dbReference type="Pfam" id="PF00239">
    <property type="entry name" value="Resolvase"/>
    <property type="match status" value="1"/>
</dbReference>
<gene>
    <name evidence="4" type="ORF">COT34_01095</name>
</gene>
<dbReference type="SUPFAM" id="SSF53041">
    <property type="entry name" value="Resolvase-like"/>
    <property type="match status" value="1"/>
</dbReference>
<accession>A0A2M6T184</accession>
<dbReference type="PROSITE" id="PS51736">
    <property type="entry name" value="RECOMBINASES_3"/>
    <property type="match status" value="1"/>
</dbReference>
<dbReference type="Proteomes" id="UP000229390">
    <property type="component" value="Unassembled WGS sequence"/>
</dbReference>
<dbReference type="SMART" id="SM00857">
    <property type="entry name" value="Resolvase"/>
    <property type="match status" value="1"/>
</dbReference>
<dbReference type="Gene3D" id="3.40.50.1390">
    <property type="entry name" value="Resolvase, N-terminal catalytic domain"/>
    <property type="match status" value="1"/>
</dbReference>
<organism evidence="4 5">
    <name type="scientific">Candidatus Nealsonbacteria bacterium CG08_land_8_20_14_0_20_43_11</name>
    <dbReference type="NCBI Taxonomy" id="1974706"/>
    <lineage>
        <taxon>Bacteria</taxon>
        <taxon>Candidatus Nealsoniibacteriota</taxon>
    </lineage>
</organism>
<dbReference type="AlphaFoldDB" id="A0A2M6T184"/>
<evidence type="ECO:0000259" key="3">
    <source>
        <dbReference type="PROSITE" id="PS51737"/>
    </source>
</evidence>
<dbReference type="GO" id="GO:0003677">
    <property type="term" value="F:DNA binding"/>
    <property type="evidence" value="ECO:0007669"/>
    <property type="project" value="InterPro"/>
</dbReference>
<dbReference type="CDD" id="cd00338">
    <property type="entry name" value="Ser_Recombinase"/>
    <property type="match status" value="1"/>
</dbReference>
<dbReference type="Pfam" id="PF07508">
    <property type="entry name" value="Recombinase"/>
    <property type="match status" value="1"/>
</dbReference>
<dbReference type="InterPro" id="IPR036162">
    <property type="entry name" value="Resolvase-like_N_sf"/>
</dbReference>
<evidence type="ECO:0000259" key="2">
    <source>
        <dbReference type="PROSITE" id="PS51736"/>
    </source>
</evidence>
<keyword evidence="1" id="KW-0175">Coiled coil</keyword>